<evidence type="ECO:0000313" key="3">
    <source>
        <dbReference type="EMBL" id="KAE8099032.1"/>
    </source>
</evidence>
<dbReference type="FunFam" id="1.25.40.10:FF:000242">
    <property type="entry name" value="Pentatricopeptide repeat-containing protein"/>
    <property type="match status" value="1"/>
</dbReference>
<evidence type="ECO:0000256" key="2">
    <source>
        <dbReference type="PROSITE-ProRule" id="PRU00708"/>
    </source>
</evidence>
<dbReference type="PROSITE" id="PS51375">
    <property type="entry name" value="PPR"/>
    <property type="match status" value="2"/>
</dbReference>
<feature type="repeat" description="PPR" evidence="2">
    <location>
        <begin position="217"/>
        <end position="251"/>
    </location>
</feature>
<dbReference type="FunFam" id="1.25.40.10:FF:001746">
    <property type="entry name" value="Pentatricopeptide repeat-containing protein mitochondrial"/>
    <property type="match status" value="1"/>
</dbReference>
<dbReference type="InterPro" id="IPR046960">
    <property type="entry name" value="PPR_At4g14850-like_plant"/>
</dbReference>
<keyword evidence="4" id="KW-1185">Reference proteome</keyword>
<gene>
    <name evidence="3" type="ORF">FH972_017046</name>
</gene>
<reference evidence="3 4" key="1">
    <citation type="submission" date="2019-06" db="EMBL/GenBank/DDBJ databases">
        <title>A chromosomal-level reference genome of Carpinus fangiana (Coryloideae, Betulaceae).</title>
        <authorList>
            <person name="Yang X."/>
            <person name="Wang Z."/>
            <person name="Zhang L."/>
            <person name="Hao G."/>
            <person name="Liu J."/>
            <person name="Yang Y."/>
        </authorList>
    </citation>
    <scope>NUCLEOTIDE SEQUENCE [LARGE SCALE GENOMIC DNA]</scope>
    <source>
        <strain evidence="3">Cfa_2016G</strain>
        <tissue evidence="3">Leaf</tissue>
    </source>
</reference>
<evidence type="ECO:0008006" key="5">
    <source>
        <dbReference type="Google" id="ProtNLM"/>
    </source>
</evidence>
<evidence type="ECO:0000313" key="4">
    <source>
        <dbReference type="Proteomes" id="UP000327013"/>
    </source>
</evidence>
<evidence type="ECO:0000256" key="1">
    <source>
        <dbReference type="ARBA" id="ARBA00022737"/>
    </source>
</evidence>
<dbReference type="NCBIfam" id="TIGR00756">
    <property type="entry name" value="PPR"/>
    <property type="match status" value="2"/>
</dbReference>
<dbReference type="EMBL" id="CM017327">
    <property type="protein sequence ID" value="KAE8099032.1"/>
    <property type="molecule type" value="Genomic_DNA"/>
</dbReference>
<dbReference type="PANTHER" id="PTHR47926">
    <property type="entry name" value="PENTATRICOPEPTIDE REPEAT-CONTAINING PROTEIN"/>
    <property type="match status" value="1"/>
</dbReference>
<organism evidence="3 4">
    <name type="scientific">Carpinus fangiana</name>
    <dbReference type="NCBI Taxonomy" id="176857"/>
    <lineage>
        <taxon>Eukaryota</taxon>
        <taxon>Viridiplantae</taxon>
        <taxon>Streptophyta</taxon>
        <taxon>Embryophyta</taxon>
        <taxon>Tracheophyta</taxon>
        <taxon>Spermatophyta</taxon>
        <taxon>Magnoliopsida</taxon>
        <taxon>eudicotyledons</taxon>
        <taxon>Gunneridae</taxon>
        <taxon>Pentapetalae</taxon>
        <taxon>rosids</taxon>
        <taxon>fabids</taxon>
        <taxon>Fagales</taxon>
        <taxon>Betulaceae</taxon>
        <taxon>Carpinus</taxon>
    </lineage>
</organism>
<keyword evidence="1" id="KW-0677">Repeat</keyword>
<feature type="repeat" description="PPR" evidence="2">
    <location>
        <begin position="155"/>
        <end position="189"/>
    </location>
</feature>
<proteinExistence type="predicted"/>
<name>A0A5N6RHS6_9ROSI</name>
<dbReference type="InterPro" id="IPR011990">
    <property type="entry name" value="TPR-like_helical_dom_sf"/>
</dbReference>
<dbReference type="Pfam" id="PF01535">
    <property type="entry name" value="PPR"/>
    <property type="match status" value="4"/>
</dbReference>
<dbReference type="Proteomes" id="UP000327013">
    <property type="component" value="Chromosome 7"/>
</dbReference>
<dbReference type="GO" id="GO:0009451">
    <property type="term" value="P:RNA modification"/>
    <property type="evidence" value="ECO:0007669"/>
    <property type="project" value="InterPro"/>
</dbReference>
<dbReference type="InterPro" id="IPR002885">
    <property type="entry name" value="PPR_rpt"/>
</dbReference>
<accession>A0A5N6RHS6</accession>
<dbReference type="Pfam" id="PF20431">
    <property type="entry name" value="E_motif"/>
    <property type="match status" value="1"/>
</dbReference>
<dbReference type="GO" id="GO:0003723">
    <property type="term" value="F:RNA binding"/>
    <property type="evidence" value="ECO:0007669"/>
    <property type="project" value="InterPro"/>
</dbReference>
<dbReference type="AlphaFoldDB" id="A0A5N6RHS6"/>
<dbReference type="InterPro" id="IPR046848">
    <property type="entry name" value="E_motif"/>
</dbReference>
<dbReference type="OrthoDB" id="185373at2759"/>
<protein>
    <recommendedName>
        <fullName evidence="5">Pentatricopeptide repeat-containing protein</fullName>
    </recommendedName>
</protein>
<dbReference type="Pfam" id="PF13041">
    <property type="entry name" value="PPR_2"/>
    <property type="match status" value="2"/>
</dbReference>
<sequence length="625" mass="70054">MLMRATLSHIIPKLRRLSSVKEVEQTQAIIIKAGLYTHPYILANLIAFSALSPLGSLAHAQAMFQETKMDDAFICNTMIRAYTNSVFPIKAIYIYNHMQHVNAGSDHFTYTFTLKACARASRCEEEEGGGCNEFGVTRKGAETHGRVLKLGFHRDAYIQNSLVYMYTRGGFVGLARQVFDEMTERSVASWNIMIMAYDQINDFKSADCLIELMPEKNVVSWNTLIGRHVKSGNIEAARKVFREMPERDAVSWNSMIAGYVQVKNYAGALALFDEMQIAEVEATEVTLISVLGACAETGALEMGRKIHESLKEKSYKIEGYLGNALVDTYTKCGNLSLAWEVFNELKMKPVSCWNAMIMGLAVHGHCQQALELLAAMELRLDGIKPNRVTFIGVLIACSHQGLVEEGRQHFNRMIKVYKIMPDIKHYGCMVDLLSRWGLLYDAWQLIKTMPLPPTAVLWRTLLGACRVHSNAELAEESFQQLAKLEVLCDGDYVLLSNIYAESERWDDVQRGTGFFYLGEFGELGLLLITESDSFSDETMEDNAAALHTAINSVQALGRGFDVNFDTRLLYCKGVAGSKVVEVDEEHTKDLLLYENIVVPNVPRDINNSQEARGRQSSGVCSYHEV</sequence>
<dbReference type="Gene3D" id="1.25.40.10">
    <property type="entry name" value="Tetratricopeptide repeat domain"/>
    <property type="match status" value="4"/>
</dbReference>